<keyword evidence="11" id="KW-0119">Carbohydrate metabolism</keyword>
<protein>
    <recommendedName>
        <fullName evidence="15">lytic cellulose monooxygenase (C4-dehydrogenating)</fullName>
        <ecNumber evidence="15">1.14.99.56</ecNumber>
    </recommendedName>
</protein>
<dbReference type="PANTHER" id="PTHR33353:SF36">
    <property type="entry name" value="ENDO-BETA-1,4-GLUCANASE D"/>
    <property type="match status" value="1"/>
</dbReference>
<keyword evidence="3" id="KW-0964">Secreted</keyword>
<evidence type="ECO:0000256" key="16">
    <source>
        <dbReference type="SAM" id="SignalP"/>
    </source>
</evidence>
<comment type="catalytic activity">
    <reaction evidence="14">
        <text>[(1-&gt;4)-beta-D-glucosyl]n+m + reduced acceptor + O2 = 4-dehydro-beta-D-glucosyl-[(1-&gt;4)-beta-D-glucosyl]n-1 + [(1-&gt;4)-beta-D-glucosyl]m + acceptor + H2O.</text>
        <dbReference type="EC" id="1.14.99.56"/>
    </reaction>
</comment>
<organism evidence="18 19">
    <name type="scientific">Microdochium trichocladiopsis</name>
    <dbReference type="NCBI Taxonomy" id="1682393"/>
    <lineage>
        <taxon>Eukaryota</taxon>
        <taxon>Fungi</taxon>
        <taxon>Dikarya</taxon>
        <taxon>Ascomycota</taxon>
        <taxon>Pezizomycotina</taxon>
        <taxon>Sordariomycetes</taxon>
        <taxon>Xylariomycetidae</taxon>
        <taxon>Xylariales</taxon>
        <taxon>Microdochiaceae</taxon>
        <taxon>Microdochium</taxon>
    </lineage>
</organism>
<evidence type="ECO:0000256" key="6">
    <source>
        <dbReference type="ARBA" id="ARBA00023001"/>
    </source>
</evidence>
<feature type="domain" description="Auxiliary Activity family 9 catalytic" evidence="17">
    <location>
        <begin position="39"/>
        <end position="242"/>
    </location>
</feature>
<keyword evidence="7" id="KW-0560">Oxidoreductase</keyword>
<proteinExistence type="inferred from homology"/>
<evidence type="ECO:0000313" key="19">
    <source>
        <dbReference type="Proteomes" id="UP000756346"/>
    </source>
</evidence>
<dbReference type="PANTHER" id="PTHR33353">
    <property type="entry name" value="PUTATIVE (AFU_ORTHOLOGUE AFUA_1G12560)-RELATED"/>
    <property type="match status" value="1"/>
</dbReference>
<evidence type="ECO:0000256" key="11">
    <source>
        <dbReference type="ARBA" id="ARBA00023277"/>
    </source>
</evidence>
<evidence type="ECO:0000256" key="7">
    <source>
        <dbReference type="ARBA" id="ARBA00023002"/>
    </source>
</evidence>
<dbReference type="AlphaFoldDB" id="A0A9P9BSC1"/>
<dbReference type="GO" id="GO:0004497">
    <property type="term" value="F:monooxygenase activity"/>
    <property type="evidence" value="ECO:0007669"/>
    <property type="project" value="UniProtKB-KW"/>
</dbReference>
<keyword evidence="12" id="KW-0624">Polysaccharide degradation</keyword>
<evidence type="ECO:0000256" key="1">
    <source>
        <dbReference type="ARBA" id="ARBA00001973"/>
    </source>
</evidence>
<gene>
    <name evidence="18" type="ORF">B0I36DRAFT_293156</name>
</gene>
<evidence type="ECO:0000256" key="4">
    <source>
        <dbReference type="ARBA" id="ARBA00022723"/>
    </source>
</evidence>
<dbReference type="CDD" id="cd21175">
    <property type="entry name" value="LPMO_AA9"/>
    <property type="match status" value="1"/>
</dbReference>
<evidence type="ECO:0000256" key="8">
    <source>
        <dbReference type="ARBA" id="ARBA00023008"/>
    </source>
</evidence>
<keyword evidence="6" id="KW-0136">Cellulose degradation</keyword>
<dbReference type="EC" id="1.14.99.56" evidence="15"/>
<sequence>MTASSSPVGIRRLAPRLPILLLAALIDNSFLALPPVSAHSFVSSISINELAYHGFAPVASGPAATPSSVVGWSTTAYDQGYVNQTGFAPISTSTSPDGEDNDDDLEIICHRGSRATPYHAPVAAGGAIHVQWNGWPEGHKGPVLSYLAFCVRGCNAVRKSELEFFKIEEAGLSDTAVPTNLAEMTWASDQLIANNNSWVVSIPAQLRPGFYVLRHEIIALHNASMDDGAQNYPQCLNLLVTPPPPPKSESGAVAQDNNDQGYILPKGVLGRELYDANGRDRASFDIDIYAPFDGQNGTGSGNAEGSTKKKRYQIPGPAVALWGKEVGLSHPMPTGAGVPVAADS</sequence>
<comment type="caution">
    <text evidence="18">The sequence shown here is derived from an EMBL/GenBank/DDBJ whole genome shotgun (WGS) entry which is preliminary data.</text>
</comment>
<evidence type="ECO:0000256" key="14">
    <source>
        <dbReference type="ARBA" id="ARBA00045077"/>
    </source>
</evidence>
<keyword evidence="5 16" id="KW-0732">Signal</keyword>
<dbReference type="Pfam" id="PF03443">
    <property type="entry name" value="AA9"/>
    <property type="match status" value="1"/>
</dbReference>
<evidence type="ECO:0000256" key="2">
    <source>
        <dbReference type="ARBA" id="ARBA00004613"/>
    </source>
</evidence>
<keyword evidence="19" id="KW-1185">Reference proteome</keyword>
<keyword evidence="9" id="KW-0503">Monooxygenase</keyword>
<comment type="similarity">
    <text evidence="13">Belongs to the polysaccharide monooxygenase AA9 family.</text>
</comment>
<keyword evidence="18" id="KW-0378">Hydrolase</keyword>
<dbReference type="InterPro" id="IPR005103">
    <property type="entry name" value="AA9_LPMO"/>
</dbReference>
<dbReference type="GeneID" id="70181329"/>
<evidence type="ECO:0000256" key="9">
    <source>
        <dbReference type="ARBA" id="ARBA00023033"/>
    </source>
</evidence>
<dbReference type="Proteomes" id="UP000756346">
    <property type="component" value="Unassembled WGS sequence"/>
</dbReference>
<evidence type="ECO:0000313" key="18">
    <source>
        <dbReference type="EMBL" id="KAH7028180.1"/>
    </source>
</evidence>
<dbReference type="GO" id="GO:0016787">
    <property type="term" value="F:hydrolase activity"/>
    <property type="evidence" value="ECO:0007669"/>
    <property type="project" value="UniProtKB-KW"/>
</dbReference>
<feature type="chain" id="PRO_5040375634" description="lytic cellulose monooxygenase (C4-dehydrogenating)" evidence="16">
    <location>
        <begin position="39"/>
        <end position="344"/>
    </location>
</feature>
<dbReference type="GO" id="GO:0046872">
    <property type="term" value="F:metal ion binding"/>
    <property type="evidence" value="ECO:0007669"/>
    <property type="project" value="UniProtKB-KW"/>
</dbReference>
<accession>A0A9P9BSC1</accession>
<dbReference type="GO" id="GO:0005576">
    <property type="term" value="C:extracellular region"/>
    <property type="evidence" value="ECO:0007669"/>
    <property type="project" value="UniProtKB-SubCell"/>
</dbReference>
<keyword evidence="4" id="KW-0479">Metal-binding</keyword>
<name>A0A9P9BSC1_9PEZI</name>
<evidence type="ECO:0000256" key="10">
    <source>
        <dbReference type="ARBA" id="ARBA00023157"/>
    </source>
</evidence>
<dbReference type="InterPro" id="IPR049892">
    <property type="entry name" value="AA9"/>
</dbReference>
<dbReference type="GO" id="GO:0030245">
    <property type="term" value="P:cellulose catabolic process"/>
    <property type="evidence" value="ECO:0007669"/>
    <property type="project" value="UniProtKB-KW"/>
</dbReference>
<evidence type="ECO:0000259" key="17">
    <source>
        <dbReference type="Pfam" id="PF03443"/>
    </source>
</evidence>
<comment type="cofactor">
    <cofactor evidence="1">
        <name>Cu(2+)</name>
        <dbReference type="ChEBI" id="CHEBI:29036"/>
    </cofactor>
</comment>
<dbReference type="EMBL" id="JAGTJQ010000007">
    <property type="protein sequence ID" value="KAH7028180.1"/>
    <property type="molecule type" value="Genomic_DNA"/>
</dbReference>
<evidence type="ECO:0000256" key="3">
    <source>
        <dbReference type="ARBA" id="ARBA00022525"/>
    </source>
</evidence>
<evidence type="ECO:0000256" key="5">
    <source>
        <dbReference type="ARBA" id="ARBA00022729"/>
    </source>
</evidence>
<feature type="signal peptide" evidence="16">
    <location>
        <begin position="1"/>
        <end position="38"/>
    </location>
</feature>
<dbReference type="Gene3D" id="2.70.50.70">
    <property type="match status" value="1"/>
</dbReference>
<comment type="subcellular location">
    <subcellularLocation>
        <location evidence="2">Secreted</location>
    </subcellularLocation>
</comment>
<dbReference type="OrthoDB" id="4849160at2759"/>
<evidence type="ECO:0000256" key="15">
    <source>
        <dbReference type="ARBA" id="ARBA00047174"/>
    </source>
</evidence>
<evidence type="ECO:0000256" key="13">
    <source>
        <dbReference type="ARBA" id="ARBA00044502"/>
    </source>
</evidence>
<reference evidence="18" key="1">
    <citation type="journal article" date="2021" name="Nat. Commun.">
        <title>Genetic determinants of endophytism in the Arabidopsis root mycobiome.</title>
        <authorList>
            <person name="Mesny F."/>
            <person name="Miyauchi S."/>
            <person name="Thiergart T."/>
            <person name="Pickel B."/>
            <person name="Atanasova L."/>
            <person name="Karlsson M."/>
            <person name="Huettel B."/>
            <person name="Barry K.W."/>
            <person name="Haridas S."/>
            <person name="Chen C."/>
            <person name="Bauer D."/>
            <person name="Andreopoulos W."/>
            <person name="Pangilinan J."/>
            <person name="LaButti K."/>
            <person name="Riley R."/>
            <person name="Lipzen A."/>
            <person name="Clum A."/>
            <person name="Drula E."/>
            <person name="Henrissat B."/>
            <person name="Kohler A."/>
            <person name="Grigoriev I.V."/>
            <person name="Martin F.M."/>
            <person name="Hacquard S."/>
        </authorList>
    </citation>
    <scope>NUCLEOTIDE SEQUENCE</scope>
    <source>
        <strain evidence="18">MPI-CAGE-CH-0230</strain>
    </source>
</reference>
<evidence type="ECO:0000256" key="12">
    <source>
        <dbReference type="ARBA" id="ARBA00023326"/>
    </source>
</evidence>
<dbReference type="RefSeq" id="XP_046010979.1">
    <property type="nucleotide sequence ID" value="XM_046151783.1"/>
</dbReference>
<keyword evidence="8" id="KW-0186">Copper</keyword>
<keyword evidence="10" id="KW-1015">Disulfide bond</keyword>